<feature type="compositionally biased region" description="Basic residues" evidence="1">
    <location>
        <begin position="131"/>
        <end position="148"/>
    </location>
</feature>
<name>A0AAW0FHQ9_9APHY</name>
<proteinExistence type="predicted"/>
<comment type="caution">
    <text evidence="2">The sequence shown here is derived from an EMBL/GenBank/DDBJ whole genome shotgun (WGS) entry which is preliminary data.</text>
</comment>
<dbReference type="EMBL" id="JASBNA010000084">
    <property type="protein sequence ID" value="KAK7677679.1"/>
    <property type="molecule type" value="Genomic_DNA"/>
</dbReference>
<keyword evidence="3" id="KW-1185">Reference proteome</keyword>
<reference evidence="2 3" key="1">
    <citation type="submission" date="2022-09" db="EMBL/GenBank/DDBJ databases">
        <authorList>
            <person name="Palmer J.M."/>
        </authorList>
    </citation>
    <scope>NUCLEOTIDE SEQUENCE [LARGE SCALE GENOMIC DNA]</scope>
    <source>
        <strain evidence="2 3">DSM 7382</strain>
    </source>
</reference>
<sequence length="155" mass="16573">MSPNHPLDSLFEALCSDGLLPFGVGMPSPPSRRSARVAARQLSAKTSAILAPLARHVSTSSSHPSCPLSSNAGTPSLLNGPIIIYGPDNRPLYFQPFDSPPVSFQSQVSSLTIPSSETVICPGQAGPNLSRNRKNRSLRKAKRLRAKKRLTESSL</sequence>
<dbReference type="AlphaFoldDB" id="A0AAW0FHQ9"/>
<dbReference type="Proteomes" id="UP001385951">
    <property type="component" value="Unassembled WGS sequence"/>
</dbReference>
<accession>A0AAW0FHQ9</accession>
<evidence type="ECO:0000313" key="2">
    <source>
        <dbReference type="EMBL" id="KAK7677679.1"/>
    </source>
</evidence>
<protein>
    <submittedName>
        <fullName evidence="2">Uncharacterized protein</fullName>
    </submittedName>
</protein>
<feature type="region of interest" description="Disordered" evidence="1">
    <location>
        <begin position="58"/>
        <end position="77"/>
    </location>
</feature>
<evidence type="ECO:0000256" key="1">
    <source>
        <dbReference type="SAM" id="MobiDB-lite"/>
    </source>
</evidence>
<gene>
    <name evidence="2" type="ORF">QCA50_019370</name>
</gene>
<evidence type="ECO:0000313" key="3">
    <source>
        <dbReference type="Proteomes" id="UP001385951"/>
    </source>
</evidence>
<organism evidence="2 3">
    <name type="scientific">Cerrena zonata</name>
    <dbReference type="NCBI Taxonomy" id="2478898"/>
    <lineage>
        <taxon>Eukaryota</taxon>
        <taxon>Fungi</taxon>
        <taxon>Dikarya</taxon>
        <taxon>Basidiomycota</taxon>
        <taxon>Agaricomycotina</taxon>
        <taxon>Agaricomycetes</taxon>
        <taxon>Polyporales</taxon>
        <taxon>Cerrenaceae</taxon>
        <taxon>Cerrena</taxon>
    </lineage>
</organism>
<feature type="compositionally biased region" description="Low complexity" evidence="1">
    <location>
        <begin position="58"/>
        <end position="70"/>
    </location>
</feature>
<feature type="region of interest" description="Disordered" evidence="1">
    <location>
        <begin position="122"/>
        <end position="155"/>
    </location>
</feature>